<keyword evidence="5" id="KW-0862">Zinc</keyword>
<dbReference type="CDD" id="cd11375">
    <property type="entry name" value="Peptidase_M54"/>
    <property type="match status" value="1"/>
</dbReference>
<evidence type="ECO:0000313" key="8">
    <source>
        <dbReference type="Proteomes" id="UP000297549"/>
    </source>
</evidence>
<evidence type="ECO:0000256" key="6">
    <source>
        <dbReference type="ARBA" id="ARBA00023049"/>
    </source>
</evidence>
<dbReference type="Proteomes" id="UP000297549">
    <property type="component" value="Unassembled WGS sequence"/>
</dbReference>
<keyword evidence="2 7" id="KW-0645">Protease</keyword>
<comment type="cofactor">
    <cofactor evidence="1">
        <name>Zn(2+)</name>
        <dbReference type="ChEBI" id="CHEBI:29105"/>
    </cofactor>
</comment>
<sequence>MPLPRLLAMASSLVALLIFLFSGGGNLLSDPIAQGAESYFQSIAKNDIPLKRPRPGEWLYEHKEAGQNLAAYQQLPPFRPDSLKNTIYLQPVGRFTVLQWKALEATQEYLHIFFQRRVVLLPAVADTLVPPSARRKQQGQVQLLAPYLLDAYLKNRLPASGLALMAISAKDLYPRPDWNYVFGLASYPDRVGVTSIYRLQDQSLTTENYTRCLSRLVNISSHEIGHMFSLRHCTYAHCVMNGTNSLPETDTTPNRLCSECQRKLHWNFQYDNLRRLQELAAFFRRNELRRDYALTSQDLRKAL</sequence>
<dbReference type="SUPFAM" id="SSF55486">
    <property type="entry name" value="Metalloproteases ('zincins'), catalytic domain"/>
    <property type="match status" value="1"/>
</dbReference>
<dbReference type="Gene3D" id="3.40.390.10">
    <property type="entry name" value="Collagenase (Catalytic Domain)"/>
    <property type="match status" value="1"/>
</dbReference>
<keyword evidence="6" id="KW-0482">Metalloprotease</keyword>
<protein>
    <submittedName>
        <fullName evidence="7">Zn-dependent protease</fullName>
    </submittedName>
</protein>
<dbReference type="GO" id="GO:0006508">
    <property type="term" value="P:proteolysis"/>
    <property type="evidence" value="ECO:0007669"/>
    <property type="project" value="UniProtKB-KW"/>
</dbReference>
<evidence type="ECO:0000256" key="3">
    <source>
        <dbReference type="ARBA" id="ARBA00022723"/>
    </source>
</evidence>
<evidence type="ECO:0000313" key="7">
    <source>
        <dbReference type="EMBL" id="TGE21447.1"/>
    </source>
</evidence>
<evidence type="ECO:0000256" key="5">
    <source>
        <dbReference type="ARBA" id="ARBA00022833"/>
    </source>
</evidence>
<evidence type="ECO:0000256" key="2">
    <source>
        <dbReference type="ARBA" id="ARBA00022670"/>
    </source>
</evidence>
<dbReference type="PANTHER" id="PTHR15910:SF1">
    <property type="entry name" value="ARCHAEMETZINCIN-2"/>
    <property type="match status" value="1"/>
</dbReference>
<dbReference type="EMBL" id="SRLC01000002">
    <property type="protein sequence ID" value="TGE21447.1"/>
    <property type="molecule type" value="Genomic_DNA"/>
</dbReference>
<dbReference type="OrthoDB" id="9784246at2"/>
<gene>
    <name evidence="7" type="ORF">E5K00_14265</name>
</gene>
<name>A0A4Z0PUP3_9BACT</name>
<accession>A0A4Z0PUP3</accession>
<keyword evidence="3" id="KW-0479">Metal-binding</keyword>
<proteinExistence type="predicted"/>
<evidence type="ECO:0000256" key="4">
    <source>
        <dbReference type="ARBA" id="ARBA00022801"/>
    </source>
</evidence>
<organism evidence="7 8">
    <name type="scientific">Hymenobacter aquaticus</name>
    <dbReference type="NCBI Taxonomy" id="1867101"/>
    <lineage>
        <taxon>Bacteria</taxon>
        <taxon>Pseudomonadati</taxon>
        <taxon>Bacteroidota</taxon>
        <taxon>Cytophagia</taxon>
        <taxon>Cytophagales</taxon>
        <taxon>Hymenobacteraceae</taxon>
        <taxon>Hymenobacter</taxon>
    </lineage>
</organism>
<dbReference type="InterPro" id="IPR012962">
    <property type="entry name" value="Pept_M54_archaemetzincn"/>
</dbReference>
<keyword evidence="8" id="KW-1185">Reference proteome</keyword>
<dbReference type="InterPro" id="IPR024079">
    <property type="entry name" value="MetalloPept_cat_dom_sf"/>
</dbReference>
<dbReference type="GO" id="GO:0008237">
    <property type="term" value="F:metallopeptidase activity"/>
    <property type="evidence" value="ECO:0007669"/>
    <property type="project" value="UniProtKB-KW"/>
</dbReference>
<keyword evidence="4" id="KW-0378">Hydrolase</keyword>
<reference evidence="7 8" key="1">
    <citation type="submission" date="2019-04" db="EMBL/GenBank/DDBJ databases">
        <authorList>
            <person name="Feng G."/>
            <person name="Zhang J."/>
            <person name="Zhu H."/>
        </authorList>
    </citation>
    <scope>NUCLEOTIDE SEQUENCE [LARGE SCALE GENOMIC DNA]</scope>
    <source>
        <strain evidence="7 8">JCM 31653</strain>
    </source>
</reference>
<comment type="caution">
    <text evidence="7">The sequence shown here is derived from an EMBL/GenBank/DDBJ whole genome shotgun (WGS) entry which is preliminary data.</text>
</comment>
<dbReference type="AlphaFoldDB" id="A0A4Z0PUP3"/>
<dbReference type="GO" id="GO:0046872">
    <property type="term" value="F:metal ion binding"/>
    <property type="evidence" value="ECO:0007669"/>
    <property type="project" value="UniProtKB-KW"/>
</dbReference>
<evidence type="ECO:0000256" key="1">
    <source>
        <dbReference type="ARBA" id="ARBA00001947"/>
    </source>
</evidence>
<dbReference type="Pfam" id="PF07998">
    <property type="entry name" value="Peptidase_M54"/>
    <property type="match status" value="1"/>
</dbReference>
<dbReference type="PANTHER" id="PTHR15910">
    <property type="entry name" value="ARCHAEMETZINCIN"/>
    <property type="match status" value="1"/>
</dbReference>